<evidence type="ECO:0000313" key="3">
    <source>
        <dbReference type="Proteomes" id="UP000807469"/>
    </source>
</evidence>
<organism evidence="2 3">
    <name type="scientific">Pholiota conissans</name>
    <dbReference type="NCBI Taxonomy" id="109636"/>
    <lineage>
        <taxon>Eukaryota</taxon>
        <taxon>Fungi</taxon>
        <taxon>Dikarya</taxon>
        <taxon>Basidiomycota</taxon>
        <taxon>Agaricomycotina</taxon>
        <taxon>Agaricomycetes</taxon>
        <taxon>Agaricomycetidae</taxon>
        <taxon>Agaricales</taxon>
        <taxon>Agaricineae</taxon>
        <taxon>Strophariaceae</taxon>
        <taxon>Pholiota</taxon>
    </lineage>
</organism>
<feature type="compositionally biased region" description="Basic residues" evidence="1">
    <location>
        <begin position="1"/>
        <end position="10"/>
    </location>
</feature>
<accession>A0A9P5YNM8</accession>
<protein>
    <submittedName>
        <fullName evidence="2">Uncharacterized protein</fullName>
    </submittedName>
</protein>
<dbReference type="EMBL" id="MU155570">
    <property type="protein sequence ID" value="KAF9472166.1"/>
    <property type="molecule type" value="Genomic_DNA"/>
</dbReference>
<reference evidence="2" key="1">
    <citation type="submission" date="2020-11" db="EMBL/GenBank/DDBJ databases">
        <authorList>
            <consortium name="DOE Joint Genome Institute"/>
            <person name="Ahrendt S."/>
            <person name="Riley R."/>
            <person name="Andreopoulos W."/>
            <person name="Labutti K."/>
            <person name="Pangilinan J."/>
            <person name="Ruiz-Duenas F.J."/>
            <person name="Barrasa J.M."/>
            <person name="Sanchez-Garcia M."/>
            <person name="Camarero S."/>
            <person name="Miyauchi S."/>
            <person name="Serrano A."/>
            <person name="Linde D."/>
            <person name="Babiker R."/>
            <person name="Drula E."/>
            <person name="Ayuso-Fernandez I."/>
            <person name="Pacheco R."/>
            <person name="Padilla G."/>
            <person name="Ferreira P."/>
            <person name="Barriuso J."/>
            <person name="Kellner H."/>
            <person name="Castanera R."/>
            <person name="Alfaro M."/>
            <person name="Ramirez L."/>
            <person name="Pisabarro A.G."/>
            <person name="Kuo A."/>
            <person name="Tritt A."/>
            <person name="Lipzen A."/>
            <person name="He G."/>
            <person name="Yan M."/>
            <person name="Ng V."/>
            <person name="Cullen D."/>
            <person name="Martin F."/>
            <person name="Rosso M.-N."/>
            <person name="Henrissat B."/>
            <person name="Hibbett D."/>
            <person name="Martinez A.T."/>
            <person name="Grigoriev I.V."/>
        </authorList>
    </citation>
    <scope>NUCLEOTIDE SEQUENCE</scope>
    <source>
        <strain evidence="2">CIRM-BRFM 674</strain>
    </source>
</reference>
<keyword evidence="3" id="KW-1185">Reference proteome</keyword>
<comment type="caution">
    <text evidence="2">The sequence shown here is derived from an EMBL/GenBank/DDBJ whole genome shotgun (WGS) entry which is preliminary data.</text>
</comment>
<gene>
    <name evidence="2" type="ORF">BDN70DRAFT_900754</name>
</gene>
<feature type="region of interest" description="Disordered" evidence="1">
    <location>
        <begin position="1"/>
        <end position="28"/>
    </location>
</feature>
<proteinExistence type="predicted"/>
<sequence>MTPSGPRRKRVDNFGTQHMQHTSAHQTGDDALKMRPLERYAQNYGKSEAVSGTSWNALRTREGCWAARWERFGNGDKALLSLRSPRILLTPSAAPTAQSFTAPLVYHTLIPIRRPRKFNSPSSVSTSIDVYVAHRSTFNVVRHRSSPSASSLIAINPAASLSVAVQIVDSRSHTVHADVAPTTIVLCGWRIGRSALLELCASNARMLTDAQRRRYVIIAFPSSPANGRPTRPEEAYGCQL</sequence>
<name>A0A9P5YNM8_9AGAR</name>
<dbReference type="AlphaFoldDB" id="A0A9P5YNM8"/>
<evidence type="ECO:0000256" key="1">
    <source>
        <dbReference type="SAM" id="MobiDB-lite"/>
    </source>
</evidence>
<feature type="compositionally biased region" description="Polar residues" evidence="1">
    <location>
        <begin position="14"/>
        <end position="26"/>
    </location>
</feature>
<evidence type="ECO:0000313" key="2">
    <source>
        <dbReference type="EMBL" id="KAF9472166.1"/>
    </source>
</evidence>
<dbReference type="Proteomes" id="UP000807469">
    <property type="component" value="Unassembled WGS sequence"/>
</dbReference>